<dbReference type="Proteomes" id="UP000742786">
    <property type="component" value="Unassembled WGS sequence"/>
</dbReference>
<proteinExistence type="predicted"/>
<dbReference type="EMBL" id="CAJQUM010000001">
    <property type="protein sequence ID" value="CAG4885273.1"/>
    <property type="molecule type" value="Genomic_DNA"/>
</dbReference>
<keyword evidence="1" id="KW-1133">Transmembrane helix</keyword>
<keyword evidence="3" id="KW-1185">Reference proteome</keyword>
<protein>
    <recommendedName>
        <fullName evidence="4">Transmembrane protein</fullName>
    </recommendedName>
</protein>
<evidence type="ECO:0000313" key="2">
    <source>
        <dbReference type="EMBL" id="CAG4885273.1"/>
    </source>
</evidence>
<evidence type="ECO:0000313" key="3">
    <source>
        <dbReference type="Proteomes" id="UP000742786"/>
    </source>
</evidence>
<keyword evidence="1" id="KW-0812">Transmembrane</keyword>
<keyword evidence="1" id="KW-0472">Membrane</keyword>
<gene>
    <name evidence="2" type="ORF">GTOL_13156</name>
</gene>
<evidence type="ECO:0008006" key="4">
    <source>
        <dbReference type="Google" id="ProtNLM"/>
    </source>
</evidence>
<feature type="transmembrane region" description="Helical" evidence="1">
    <location>
        <begin position="26"/>
        <end position="41"/>
    </location>
</feature>
<feature type="transmembrane region" description="Helical" evidence="1">
    <location>
        <begin position="78"/>
        <end position="100"/>
    </location>
</feature>
<name>A0A916J788_9PROT</name>
<dbReference type="RefSeq" id="WP_220637032.1">
    <property type="nucleotide sequence ID" value="NZ_CAJQUM010000001.1"/>
</dbReference>
<accession>A0A916J788</accession>
<reference evidence="2" key="1">
    <citation type="submission" date="2021-04" db="EMBL/GenBank/DDBJ databases">
        <authorList>
            <person name="Hornung B."/>
        </authorList>
    </citation>
    <scope>NUCLEOTIDE SEQUENCE</scope>
    <source>
        <strain evidence="2">G5G6</strain>
    </source>
</reference>
<evidence type="ECO:0000256" key="1">
    <source>
        <dbReference type="SAM" id="Phobius"/>
    </source>
</evidence>
<comment type="caution">
    <text evidence="2">The sequence shown here is derived from an EMBL/GenBank/DDBJ whole genome shotgun (WGS) entry which is preliminary data.</text>
</comment>
<sequence length="112" mass="12393">MTGLLFLPVVLSLIVLGAHFLREGNLIMVAVALVIIGLVFVRRRWAAYTVQTALLLGAAEWVRTLVERVAARFEAGQPVLRLVLILGGVALVTALSTLVFRTARLKRWYEHS</sequence>
<dbReference type="AlphaFoldDB" id="A0A916J788"/>
<organism evidence="2 3">
    <name type="scientific">Georgfuchsia toluolica</name>
    <dbReference type="NCBI Taxonomy" id="424218"/>
    <lineage>
        <taxon>Bacteria</taxon>
        <taxon>Pseudomonadati</taxon>
        <taxon>Pseudomonadota</taxon>
        <taxon>Betaproteobacteria</taxon>
        <taxon>Nitrosomonadales</taxon>
        <taxon>Sterolibacteriaceae</taxon>
        <taxon>Georgfuchsia</taxon>
    </lineage>
</organism>